<evidence type="ECO:0000313" key="2">
    <source>
        <dbReference type="EMBL" id="GBF49339.1"/>
    </source>
</evidence>
<dbReference type="Proteomes" id="UP000245133">
    <property type="component" value="Unassembled WGS sequence"/>
</dbReference>
<dbReference type="OrthoDB" id="328794at2"/>
<dbReference type="EMBL" id="BFBB01000003">
    <property type="protein sequence ID" value="GBF49339.1"/>
    <property type="molecule type" value="Genomic_DNA"/>
</dbReference>
<evidence type="ECO:0000313" key="3">
    <source>
        <dbReference type="Proteomes" id="UP000245133"/>
    </source>
</evidence>
<dbReference type="RefSeq" id="WP_108974148.1">
    <property type="nucleotide sequence ID" value="NZ_BFBB01000003.1"/>
</dbReference>
<keyword evidence="3" id="KW-1185">Reference proteome</keyword>
<keyword evidence="1" id="KW-0175">Coiled coil</keyword>
<accession>A0A2P2DXI5</accession>
<gene>
    <name evidence="2" type="ORF">LPTSP4_08500</name>
</gene>
<reference evidence="2 3" key="1">
    <citation type="submission" date="2018-02" db="EMBL/GenBank/DDBJ databases">
        <title>Novel Leptospira species isolated from soil and water in Japan.</title>
        <authorList>
            <person name="Nakao R."/>
            <person name="Masuzawa T."/>
        </authorList>
    </citation>
    <scope>NUCLEOTIDE SEQUENCE [LARGE SCALE GENOMIC DNA]</scope>
    <source>
        <strain evidence="2 3">YH101</strain>
    </source>
</reference>
<feature type="coiled-coil region" evidence="1">
    <location>
        <begin position="155"/>
        <end position="215"/>
    </location>
</feature>
<proteinExistence type="predicted"/>
<organism evidence="2 3">
    <name type="scientific">Leptospira ryugenii</name>
    <dbReference type="NCBI Taxonomy" id="1917863"/>
    <lineage>
        <taxon>Bacteria</taxon>
        <taxon>Pseudomonadati</taxon>
        <taxon>Spirochaetota</taxon>
        <taxon>Spirochaetia</taxon>
        <taxon>Leptospirales</taxon>
        <taxon>Leptospiraceae</taxon>
        <taxon>Leptospira</taxon>
    </lineage>
</organism>
<dbReference type="AlphaFoldDB" id="A0A2P2DXI5"/>
<sequence length="233" mass="26876">MELILKADVKTINEVLNDPKFRDDIQINLQSWKEDYSVSDEDYASTKTWIQDTIDKFLQTVNDVEVEAELTSLVFFKYIELKSLWKQMNVQIQYQNFLMGQADPNLVGRASLTTFILIAIEPLLHDGELAEIQEFLTKPIREMLRVESSVDIFAADNQSNDLALMEAQLDSLYADKEYIFKEIGLSHADEILEAIENLKEQVEDLKQEFSDSIIISDKITFLGKRKITIQKQG</sequence>
<protein>
    <submittedName>
        <fullName evidence="2">Uncharacterized protein</fullName>
    </submittedName>
</protein>
<name>A0A2P2DXI5_9LEPT</name>
<comment type="caution">
    <text evidence="2">The sequence shown here is derived from an EMBL/GenBank/DDBJ whole genome shotgun (WGS) entry which is preliminary data.</text>
</comment>
<evidence type="ECO:0000256" key="1">
    <source>
        <dbReference type="SAM" id="Coils"/>
    </source>
</evidence>